<dbReference type="SUPFAM" id="SSF56281">
    <property type="entry name" value="Metallo-hydrolase/oxidoreductase"/>
    <property type="match status" value="1"/>
</dbReference>
<evidence type="ECO:0000313" key="3">
    <source>
        <dbReference type="EMBL" id="ASV30245.1"/>
    </source>
</evidence>
<accession>A0A223V495</accession>
<organism evidence="3 4">
    <name type="scientific">Maribacter cobaltidurans</name>
    <dbReference type="NCBI Taxonomy" id="1178778"/>
    <lineage>
        <taxon>Bacteria</taxon>
        <taxon>Pseudomonadati</taxon>
        <taxon>Bacteroidota</taxon>
        <taxon>Flavobacteriia</taxon>
        <taxon>Flavobacteriales</taxon>
        <taxon>Flavobacteriaceae</taxon>
        <taxon>Maribacter</taxon>
    </lineage>
</organism>
<feature type="transmembrane region" description="Helical" evidence="1">
    <location>
        <begin position="12"/>
        <end position="37"/>
    </location>
</feature>
<dbReference type="Gene3D" id="3.60.15.10">
    <property type="entry name" value="Ribonuclease Z/Hydroxyacylglutathione hydrolase-like"/>
    <property type="match status" value="1"/>
</dbReference>
<dbReference type="Proteomes" id="UP000215244">
    <property type="component" value="Chromosome"/>
</dbReference>
<evidence type="ECO:0000313" key="4">
    <source>
        <dbReference type="Proteomes" id="UP000215244"/>
    </source>
</evidence>
<keyword evidence="1" id="KW-0472">Membrane</keyword>
<proteinExistence type="predicted"/>
<keyword evidence="4" id="KW-1185">Reference proteome</keyword>
<keyword evidence="1" id="KW-1133">Transmembrane helix</keyword>
<reference evidence="3 4" key="1">
    <citation type="submission" date="2017-08" db="EMBL/GenBank/DDBJ databases">
        <title>The complete genome sequence of Maribacter sp. B1, isolated from deep-sea sediment.</title>
        <authorList>
            <person name="Wu Y.-H."/>
            <person name="Cheng H."/>
            <person name="Xu X.-W."/>
        </authorList>
    </citation>
    <scope>NUCLEOTIDE SEQUENCE [LARGE SCALE GENOMIC DNA]</scope>
    <source>
        <strain evidence="3 4">B1</strain>
    </source>
</reference>
<dbReference type="PANTHER" id="PTHR42663">
    <property type="entry name" value="HYDROLASE C777.06C-RELATED-RELATED"/>
    <property type="match status" value="1"/>
</dbReference>
<dbReference type="OrthoDB" id="9800940at2"/>
<dbReference type="KEGG" id="marb:CJ263_08450"/>
<gene>
    <name evidence="3" type="ORF">CJ263_08450</name>
</gene>
<dbReference type="InterPro" id="IPR001279">
    <property type="entry name" value="Metallo-B-lactamas"/>
</dbReference>
<feature type="domain" description="Metallo-beta-lactamase" evidence="2">
    <location>
        <begin position="104"/>
        <end position="304"/>
    </location>
</feature>
<dbReference type="InterPro" id="IPR036866">
    <property type="entry name" value="RibonucZ/Hydroxyglut_hydro"/>
</dbReference>
<evidence type="ECO:0000259" key="2">
    <source>
        <dbReference type="Pfam" id="PF12706"/>
    </source>
</evidence>
<dbReference type="Pfam" id="PF12706">
    <property type="entry name" value="Lactamase_B_2"/>
    <property type="match status" value="1"/>
</dbReference>
<evidence type="ECO:0000256" key="1">
    <source>
        <dbReference type="SAM" id="Phobius"/>
    </source>
</evidence>
<protein>
    <submittedName>
        <fullName evidence="3">Pyrroloquinoline quinone biosynthesis protein PqqB</fullName>
    </submittedName>
</protein>
<dbReference type="EMBL" id="CP022957">
    <property type="protein sequence ID" value="ASV30245.1"/>
    <property type="molecule type" value="Genomic_DNA"/>
</dbReference>
<dbReference type="AlphaFoldDB" id="A0A223V495"/>
<keyword evidence="1" id="KW-0812">Transmembrane</keyword>
<dbReference type="PANTHER" id="PTHR42663:SF6">
    <property type="entry name" value="HYDROLASE C777.06C-RELATED"/>
    <property type="match status" value="1"/>
</dbReference>
<sequence>MNPTLYSCPRIFAYFITTNTFSLLKFTDIHLVLFLLVPRLFFGQFSPSESPNEGLTVHVLGTVQDAGSPHIACEKKCCAHLFETGDRSRKVVSLGIVDSKNNKTFLIEATPDMPKQIRDLRLNAPFKENDYPDGVFLTHAHIGHYSGLMYLGKEAANTKNIPVYTMPKMHRFLRENGPWGQLVANNNIQLIQTENEKAITVSEQLTVIPFTVPHRDEYSETVGYKIIGPNKTLLFIPDIDKWEKWDKDIKEEVKNVDYALIDATFYDAEEINYRDISEIPHPFVIESMQLFQGLSISEKNKIHFIHFNHTNPLLNRDSEQTRKVLEEGFQIARKDMVFKL</sequence>
<name>A0A223V495_9FLAO</name>